<accession>A0A9P8AN33</accession>
<dbReference type="AlphaFoldDB" id="A0A9P8AN33"/>
<dbReference type="OrthoDB" id="2986625at2759"/>
<evidence type="ECO:0000313" key="1">
    <source>
        <dbReference type="EMBL" id="KAG7441888.1"/>
    </source>
</evidence>
<evidence type="ECO:0000313" key="2">
    <source>
        <dbReference type="Proteomes" id="UP000812287"/>
    </source>
</evidence>
<reference evidence="1" key="1">
    <citation type="submission" date="2020-11" db="EMBL/GenBank/DDBJ databases">
        <title>Adaptations for nitrogen fixation in a non-lichenized fungal sporocarp promotes dispersal by wood-feeding termites.</title>
        <authorList>
            <consortium name="DOE Joint Genome Institute"/>
            <person name="Koch R.A."/>
            <person name="Yoon G."/>
            <person name="Arayal U."/>
            <person name="Lail K."/>
            <person name="Amirebrahimi M."/>
            <person name="Labutti K."/>
            <person name="Lipzen A."/>
            <person name="Riley R."/>
            <person name="Barry K."/>
            <person name="Henrissat B."/>
            <person name="Grigoriev I.V."/>
            <person name="Herr J.R."/>
            <person name="Aime M.C."/>
        </authorList>
    </citation>
    <scope>NUCLEOTIDE SEQUENCE</scope>
    <source>
        <strain evidence="1">MCA 3950</strain>
    </source>
</reference>
<protein>
    <submittedName>
        <fullName evidence="1">Uncharacterized protein</fullName>
    </submittedName>
</protein>
<sequence>MLHLCPSAPGNDQTDTRLFLRHIIPAHSSSLTSIVVQPKYAGSWCFDIPMLKALLLCTNLEHIAISIDMQRAQVKHNENVITKLLKNVQHWHSLRQLEIAAISTDPTARSPSTADEEKSLKEDICVRIVNCLMKFGCRDLTLQMLKLMVDTDFIYNLQPCLFESDSQIYIFLPPRLPGMRDGMEAIPILDKIEGEFIHFIYILPE</sequence>
<gene>
    <name evidence="1" type="ORF">BT62DRAFT_468655</name>
</gene>
<dbReference type="GeneID" id="66103340"/>
<dbReference type="Proteomes" id="UP000812287">
    <property type="component" value="Unassembled WGS sequence"/>
</dbReference>
<dbReference type="EMBL" id="MU250556">
    <property type="protein sequence ID" value="KAG7441888.1"/>
    <property type="molecule type" value="Genomic_DNA"/>
</dbReference>
<dbReference type="RefSeq" id="XP_043035388.1">
    <property type="nucleotide sequence ID" value="XM_043181044.1"/>
</dbReference>
<proteinExistence type="predicted"/>
<comment type="caution">
    <text evidence="1">The sequence shown here is derived from an EMBL/GenBank/DDBJ whole genome shotgun (WGS) entry which is preliminary data.</text>
</comment>
<keyword evidence="2" id="KW-1185">Reference proteome</keyword>
<name>A0A9P8AN33_9AGAR</name>
<organism evidence="1 2">
    <name type="scientific">Guyanagaster necrorhizus</name>
    <dbReference type="NCBI Taxonomy" id="856835"/>
    <lineage>
        <taxon>Eukaryota</taxon>
        <taxon>Fungi</taxon>
        <taxon>Dikarya</taxon>
        <taxon>Basidiomycota</taxon>
        <taxon>Agaricomycotina</taxon>
        <taxon>Agaricomycetes</taxon>
        <taxon>Agaricomycetidae</taxon>
        <taxon>Agaricales</taxon>
        <taxon>Marasmiineae</taxon>
        <taxon>Physalacriaceae</taxon>
        <taxon>Guyanagaster</taxon>
    </lineage>
</organism>